<dbReference type="HOGENOM" id="CLU_1116811_0_0_1"/>
<evidence type="ECO:0000313" key="4">
    <source>
        <dbReference type="Proteomes" id="UP000030746"/>
    </source>
</evidence>
<reference evidence="3 4" key="1">
    <citation type="journal article" date="2013" name="Nature">
        <title>Insights into bilaterian evolution from three spiralian genomes.</title>
        <authorList>
            <person name="Simakov O."/>
            <person name="Marletaz F."/>
            <person name="Cho S.J."/>
            <person name="Edsinger-Gonzales E."/>
            <person name="Havlak P."/>
            <person name="Hellsten U."/>
            <person name="Kuo D.H."/>
            <person name="Larsson T."/>
            <person name="Lv J."/>
            <person name="Arendt D."/>
            <person name="Savage R."/>
            <person name="Osoegawa K."/>
            <person name="de Jong P."/>
            <person name="Grimwood J."/>
            <person name="Chapman J.A."/>
            <person name="Shapiro H."/>
            <person name="Aerts A."/>
            <person name="Otillar R.P."/>
            <person name="Terry A.Y."/>
            <person name="Boore J.L."/>
            <person name="Grigoriev I.V."/>
            <person name="Lindberg D.R."/>
            <person name="Seaver E.C."/>
            <person name="Weisblat D.A."/>
            <person name="Putnam N.H."/>
            <person name="Rokhsar D.S."/>
        </authorList>
    </citation>
    <scope>NUCLEOTIDE SEQUENCE [LARGE SCALE GENOMIC DNA]</scope>
</reference>
<keyword evidence="2" id="KW-1133">Transmembrane helix</keyword>
<name>V4AVD9_LOTGI</name>
<keyword evidence="4" id="KW-1185">Reference proteome</keyword>
<dbReference type="OrthoDB" id="10065869at2759"/>
<dbReference type="RefSeq" id="XP_009050590.1">
    <property type="nucleotide sequence ID" value="XM_009052342.1"/>
</dbReference>
<evidence type="ECO:0000313" key="3">
    <source>
        <dbReference type="EMBL" id="ESO98970.1"/>
    </source>
</evidence>
<dbReference type="OMA" id="WICLCIA"/>
<feature type="transmembrane region" description="Helical" evidence="2">
    <location>
        <begin position="224"/>
        <end position="245"/>
    </location>
</feature>
<accession>V4AVD9</accession>
<dbReference type="KEGG" id="lgi:LOTGIDRAFT_231286"/>
<feature type="compositionally biased region" description="Low complexity" evidence="1">
    <location>
        <begin position="71"/>
        <end position="80"/>
    </location>
</feature>
<dbReference type="AlphaFoldDB" id="V4AVD9"/>
<organism evidence="3 4">
    <name type="scientific">Lottia gigantea</name>
    <name type="common">Giant owl limpet</name>
    <dbReference type="NCBI Taxonomy" id="225164"/>
    <lineage>
        <taxon>Eukaryota</taxon>
        <taxon>Metazoa</taxon>
        <taxon>Spiralia</taxon>
        <taxon>Lophotrochozoa</taxon>
        <taxon>Mollusca</taxon>
        <taxon>Gastropoda</taxon>
        <taxon>Patellogastropoda</taxon>
        <taxon>Lottioidea</taxon>
        <taxon>Lottiidae</taxon>
        <taxon>Lottia</taxon>
    </lineage>
</organism>
<dbReference type="GeneID" id="20248535"/>
<dbReference type="CTD" id="20248535"/>
<dbReference type="EMBL" id="KB201205">
    <property type="protein sequence ID" value="ESO98970.1"/>
    <property type="molecule type" value="Genomic_DNA"/>
</dbReference>
<protein>
    <submittedName>
        <fullName evidence="3">Uncharacterized protein</fullName>
    </submittedName>
</protein>
<proteinExistence type="predicted"/>
<feature type="compositionally biased region" description="Low complexity" evidence="1">
    <location>
        <begin position="53"/>
        <end position="62"/>
    </location>
</feature>
<keyword evidence="2" id="KW-0472">Membrane</keyword>
<feature type="transmembrane region" description="Helical" evidence="2">
    <location>
        <begin position="119"/>
        <end position="138"/>
    </location>
</feature>
<gene>
    <name evidence="3" type="ORF">LOTGIDRAFT_231286</name>
</gene>
<keyword evidence="2" id="KW-0812">Transmembrane</keyword>
<dbReference type="Proteomes" id="UP000030746">
    <property type="component" value="Unassembled WGS sequence"/>
</dbReference>
<sequence length="249" mass="27419">MADQNKQGPPPPYSAPQGHSYAPPPHQGFTHPQQHGYGSPPQQGFNQPPPPQGYAQPQQGYAHPPQGYAHPPQGYGSPQYGPGPGYYGHQQTSNNVVIVGQPQPTQTVIVNQRQGTNHLLHCIISLFCPFWIFVWMILMSTAPPPAYTLPGQPAAPIYPQQPAFPQQLAAPLQHTTFTSHQTFIPQPTYVPQPVSTHTNTVVVAPQPAQNTVIINKRREGADHALHAIISIFFPPWVFVWLYFCLTQGL</sequence>
<evidence type="ECO:0000256" key="1">
    <source>
        <dbReference type="SAM" id="MobiDB-lite"/>
    </source>
</evidence>
<feature type="region of interest" description="Disordered" evidence="1">
    <location>
        <begin position="1"/>
        <end position="88"/>
    </location>
</feature>
<evidence type="ECO:0000256" key="2">
    <source>
        <dbReference type="SAM" id="Phobius"/>
    </source>
</evidence>